<name>A0AAP8JD84_9LACT</name>
<gene>
    <name evidence="1" type="ORF">BW154_03430</name>
</gene>
<dbReference type="EMBL" id="MTJS01000002">
    <property type="protein sequence ID" value="PFG88559.1"/>
    <property type="molecule type" value="Genomic_DNA"/>
</dbReference>
<reference evidence="1" key="1">
    <citation type="submission" date="2017-01" db="EMBL/GenBank/DDBJ databases">
        <authorList>
            <person name="Lo R."/>
        </authorList>
    </citation>
    <scope>NUCLEOTIDE SEQUENCE</scope>
    <source>
        <strain evidence="1">537</strain>
    </source>
</reference>
<accession>A0AAP8JD84</accession>
<proteinExistence type="predicted"/>
<reference evidence="1" key="2">
    <citation type="journal article" date="2018" name="Food Control">
        <title>Characterization of Lactococcus lactis isolates from herbs, fruits and vegetables for use as biopreservatives against Listeria monocytogenes in cheese.</title>
        <authorList>
            <person name="Ho V."/>
            <person name="Lo R."/>
            <person name="Bansal N."/>
            <person name="Turner M.S."/>
        </authorList>
    </citation>
    <scope>NUCLEOTIDE SEQUENCE</scope>
    <source>
        <strain evidence="1">537</strain>
    </source>
</reference>
<evidence type="ECO:0000313" key="1">
    <source>
        <dbReference type="EMBL" id="PFG88559.1"/>
    </source>
</evidence>
<organism evidence="1 2">
    <name type="scientific">Lactococcus lactis</name>
    <dbReference type="NCBI Taxonomy" id="1358"/>
    <lineage>
        <taxon>Bacteria</taxon>
        <taxon>Bacillati</taxon>
        <taxon>Bacillota</taxon>
        <taxon>Bacilli</taxon>
        <taxon>Lactobacillales</taxon>
        <taxon>Streptococcaceae</taxon>
        <taxon>Lactococcus</taxon>
    </lineage>
</organism>
<dbReference type="AlphaFoldDB" id="A0AAP8JD84"/>
<evidence type="ECO:0000313" key="2">
    <source>
        <dbReference type="Proteomes" id="UP000225275"/>
    </source>
</evidence>
<dbReference type="Proteomes" id="UP000225275">
    <property type="component" value="Unassembled WGS sequence"/>
</dbReference>
<comment type="caution">
    <text evidence="1">The sequence shown here is derived from an EMBL/GenBank/DDBJ whole genome shotgun (WGS) entry which is preliminary data.</text>
</comment>
<sequence>MNKGTGSEANSSLKCDQRRTFSRQFCQFIELSILITEEHADSFINPLHLLTSLLITSLNFHQSYFSNFAFKY</sequence>
<protein>
    <submittedName>
        <fullName evidence="1">Uncharacterized protein</fullName>
    </submittedName>
</protein>